<feature type="chain" id="PRO_5045249350" evidence="1">
    <location>
        <begin position="19"/>
        <end position="876"/>
    </location>
</feature>
<dbReference type="CDD" id="cd00146">
    <property type="entry name" value="PKD"/>
    <property type="match status" value="2"/>
</dbReference>
<organism evidence="3 4">
    <name type="scientific">Terrimonas ginsenosidimutans</name>
    <dbReference type="NCBI Taxonomy" id="2908004"/>
    <lineage>
        <taxon>Bacteria</taxon>
        <taxon>Pseudomonadati</taxon>
        <taxon>Bacteroidota</taxon>
        <taxon>Chitinophagia</taxon>
        <taxon>Chitinophagales</taxon>
        <taxon>Chitinophagaceae</taxon>
        <taxon>Terrimonas</taxon>
    </lineage>
</organism>
<dbReference type="RefSeq" id="WP_237870325.1">
    <property type="nucleotide sequence ID" value="NZ_JAKLTR010000004.1"/>
</dbReference>
<dbReference type="Gene3D" id="2.60.40.10">
    <property type="entry name" value="Immunoglobulins"/>
    <property type="match status" value="2"/>
</dbReference>
<gene>
    <name evidence="3" type="ORF">LZZ85_07710</name>
</gene>
<dbReference type="SMART" id="SM00089">
    <property type="entry name" value="PKD"/>
    <property type="match status" value="4"/>
</dbReference>
<comment type="caution">
    <text evidence="3">The sequence shown here is derived from an EMBL/GenBank/DDBJ whole genome shotgun (WGS) entry which is preliminary data.</text>
</comment>
<evidence type="ECO:0000313" key="3">
    <source>
        <dbReference type="EMBL" id="MCG2614162.1"/>
    </source>
</evidence>
<dbReference type="EMBL" id="JAKLTR010000004">
    <property type="protein sequence ID" value="MCG2614162.1"/>
    <property type="molecule type" value="Genomic_DNA"/>
</dbReference>
<reference evidence="3" key="1">
    <citation type="submission" date="2022-01" db="EMBL/GenBank/DDBJ databases">
        <authorList>
            <person name="Jo J.-H."/>
            <person name="Im W.-T."/>
        </authorList>
    </citation>
    <scope>NUCLEOTIDE SEQUENCE</scope>
    <source>
        <strain evidence="3">NA20</strain>
    </source>
</reference>
<dbReference type="InterPro" id="IPR000601">
    <property type="entry name" value="PKD_dom"/>
</dbReference>
<protein>
    <submittedName>
        <fullName evidence="3">PKD domain-containing protein</fullName>
    </submittedName>
</protein>
<dbReference type="Proteomes" id="UP001165367">
    <property type="component" value="Unassembled WGS sequence"/>
</dbReference>
<keyword evidence="1" id="KW-0732">Signal</keyword>
<dbReference type="NCBIfam" id="TIGR04131">
    <property type="entry name" value="Bac_Flav_CTERM"/>
    <property type="match status" value="1"/>
</dbReference>
<dbReference type="Pfam" id="PF13585">
    <property type="entry name" value="CHU_C"/>
    <property type="match status" value="1"/>
</dbReference>
<evidence type="ECO:0000256" key="1">
    <source>
        <dbReference type="SAM" id="SignalP"/>
    </source>
</evidence>
<feature type="domain" description="PKD" evidence="2">
    <location>
        <begin position="327"/>
        <end position="385"/>
    </location>
</feature>
<feature type="domain" description="PKD" evidence="2">
    <location>
        <begin position="419"/>
        <end position="471"/>
    </location>
</feature>
<keyword evidence="4" id="KW-1185">Reference proteome</keyword>
<dbReference type="InterPro" id="IPR013783">
    <property type="entry name" value="Ig-like_fold"/>
</dbReference>
<evidence type="ECO:0000259" key="2">
    <source>
        <dbReference type="PROSITE" id="PS50093"/>
    </source>
</evidence>
<dbReference type="InterPro" id="IPR026341">
    <property type="entry name" value="T9SS_type_B"/>
</dbReference>
<dbReference type="SUPFAM" id="SSF49299">
    <property type="entry name" value="PKD domain"/>
    <property type="match status" value="2"/>
</dbReference>
<feature type="signal peptide" evidence="1">
    <location>
        <begin position="1"/>
        <end position="18"/>
    </location>
</feature>
<dbReference type="PROSITE" id="PS50093">
    <property type="entry name" value="PKD"/>
    <property type="match status" value="2"/>
</dbReference>
<proteinExistence type="predicted"/>
<dbReference type="InterPro" id="IPR035986">
    <property type="entry name" value="PKD_dom_sf"/>
</dbReference>
<evidence type="ECO:0000313" key="4">
    <source>
        <dbReference type="Proteomes" id="UP001165367"/>
    </source>
</evidence>
<accession>A0ABS9KPA5</accession>
<dbReference type="InterPro" id="IPR022409">
    <property type="entry name" value="PKD/Chitinase_dom"/>
</dbReference>
<name>A0ABS9KPA5_9BACT</name>
<sequence>MKKIVLSFTLLITSLALYAEHITGGEMYYTFAGVSNGVYKYNVTLKLFRNCGNTGAALDQNAAIGIFDNTTNSLLKTESVQRSSMSTLSLQDPGPCITNAPSVCYEVGFYEFTVELPASARGYTISYQRCCRINGISNVVGSGSYGATYTAIIPGTNTFATAPENNSAKFSGRDTVIICGGYPFTYSFAATDADPTDQLRYSFCNAYSGGGQDAGPSGGQNTPIPNPPAAPPYSQPAYSFPYNGPIPLGTNVSINPTTGLITGTAPPEGIYVVTVCVEEIRNGVVIAVQRKDLQIKAGGCDIARSLLDPVYTSCDGLTLDFANKFSSPLISTYYWEFGDPASGAGNSSTSATPTHTFSTPGDYTIKLVTNRNQECSDSTTALVRVWPGFFPAFNTTGICINNPVLFTDASTTNYGVIDSWSWSFGDETTLADTSHKKDTSWKYNTTGPKEVIFTVTSDKGCFKTLKDTITIIDKPPITLGFRDTLICVPDAVQLQASGTGNFSWSPTGTMVNANTGTPTVSPPSTTTYQVTLNEQGCINQDTVRVRVVQFVSMNAMADSVICETDPAQLHVTSDALRFDWSPAAAVSNPTIPNPIALAGSSLVYSVTGSIGSCNTTRNIRITAIPYPVANAGPDTIICYNTPAPLHGTHDGSLFNWSPTASLVNSQTLNPVAYPARTTEYILRSFDTRGCPKPGIDTVLVTVLPKIRPFAGNDTAVIAGQPLQFNAEGGVNYIWTPSTGLSNANIKNPIGVYGAEIDSIRYTVEVFNEAGCSDTASMKVTVFKTNPYVFVPSAFTPNGDGKNDLLIPVAVGVRKINYFRIYNRWGNLLFSTTTNGHGWDGNLSGTPQTSNVFVWMVEAEDYTGKKFTLKGTTTLIR</sequence>
<dbReference type="Pfam" id="PF18911">
    <property type="entry name" value="PKD_4"/>
    <property type="match status" value="2"/>
</dbReference>